<organism evidence="1 2">
    <name type="scientific">Thalassospira xiamenensis M-5 = DSM 17429</name>
    <dbReference type="NCBI Taxonomy" id="1123366"/>
    <lineage>
        <taxon>Bacteria</taxon>
        <taxon>Pseudomonadati</taxon>
        <taxon>Pseudomonadota</taxon>
        <taxon>Alphaproteobacteria</taxon>
        <taxon>Rhodospirillales</taxon>
        <taxon>Thalassospiraceae</taxon>
        <taxon>Thalassospira</taxon>
    </lineage>
</organism>
<dbReference type="KEGG" id="txi:TH3_13205"/>
<name>A0AB72UEZ5_9PROT</name>
<reference evidence="1 2" key="1">
    <citation type="journal article" date="2012" name="J. Bacteriol.">
        <title>Genome sequence of Thalassospira xiamenensis type strain M-5.</title>
        <authorList>
            <person name="Lai Q."/>
            <person name="Shao Z."/>
        </authorList>
    </citation>
    <scope>NUCLEOTIDE SEQUENCE [LARGE SCALE GENOMIC DNA]</scope>
    <source>
        <strain evidence="1 2">M-5</strain>
    </source>
</reference>
<dbReference type="Proteomes" id="UP000007127">
    <property type="component" value="Chromosome"/>
</dbReference>
<evidence type="ECO:0000313" key="1">
    <source>
        <dbReference type="EMBL" id="AJD52757.1"/>
    </source>
</evidence>
<dbReference type="RefSeq" id="WP_052268371.1">
    <property type="nucleotide sequence ID" value="NZ_CP004388.1"/>
</dbReference>
<dbReference type="EMBL" id="CP004388">
    <property type="protein sequence ID" value="AJD52757.1"/>
    <property type="molecule type" value="Genomic_DNA"/>
</dbReference>
<gene>
    <name evidence="1" type="ORF">TH3_13205</name>
</gene>
<dbReference type="InterPro" id="IPR053842">
    <property type="entry name" value="NikA-like"/>
</dbReference>
<sequence>MTMPTKRQKIETYLNDEEKGRLDKLCEQMRLSRSELLKRLLMNTKLPSASDFAAWQGIRGLLKVNADQARLGNLFKLALDEPLSADLLKKFDGLIRDIETTQEDLKAAIGNIRDQLHPGKRKQDKS</sequence>
<dbReference type="AlphaFoldDB" id="A0AB72UEZ5"/>
<evidence type="ECO:0000313" key="2">
    <source>
        <dbReference type="Proteomes" id="UP000007127"/>
    </source>
</evidence>
<accession>A0AB72UEZ5</accession>
<proteinExistence type="predicted"/>
<protein>
    <submittedName>
        <fullName evidence="1">TraJ protein</fullName>
    </submittedName>
</protein>
<dbReference type="CDD" id="cd21631">
    <property type="entry name" value="RHH_CopG_NikR-like"/>
    <property type="match status" value="1"/>
</dbReference>
<dbReference type="GeneID" id="31930087"/>
<dbReference type="Pfam" id="PF21983">
    <property type="entry name" value="NikA-like"/>
    <property type="match status" value="1"/>
</dbReference>